<evidence type="ECO:0000256" key="1">
    <source>
        <dbReference type="ARBA" id="ARBA00007749"/>
    </source>
</evidence>
<dbReference type="Proteomes" id="UP000179251">
    <property type="component" value="Unassembled WGS sequence"/>
</dbReference>
<evidence type="ECO:0000313" key="6">
    <source>
        <dbReference type="EMBL" id="OGF63447.1"/>
    </source>
</evidence>
<dbReference type="InterPro" id="IPR001279">
    <property type="entry name" value="Metallo-B-lactamas"/>
</dbReference>
<keyword evidence="3" id="KW-0378">Hydrolase</keyword>
<name>A0A1F5VJ06_9BACT</name>
<dbReference type="Pfam" id="PF00753">
    <property type="entry name" value="Lactamase_B"/>
    <property type="match status" value="1"/>
</dbReference>
<comment type="similarity">
    <text evidence="1">Belongs to the metallo-beta-lactamase superfamily.</text>
</comment>
<evidence type="ECO:0000256" key="2">
    <source>
        <dbReference type="ARBA" id="ARBA00022723"/>
    </source>
</evidence>
<dbReference type="InterPro" id="IPR051013">
    <property type="entry name" value="MBL_superfamily_lactonases"/>
</dbReference>
<keyword evidence="4" id="KW-0862">Zinc</keyword>
<dbReference type="SMART" id="SM00849">
    <property type="entry name" value="Lactamase_B"/>
    <property type="match status" value="1"/>
</dbReference>
<dbReference type="AlphaFoldDB" id="A0A1F5VJ06"/>
<reference evidence="6 7" key="1">
    <citation type="journal article" date="2016" name="Nat. Commun.">
        <title>Thousands of microbial genomes shed light on interconnected biogeochemical processes in an aquifer system.</title>
        <authorList>
            <person name="Anantharaman K."/>
            <person name="Brown C.T."/>
            <person name="Hug L.A."/>
            <person name="Sharon I."/>
            <person name="Castelle C.J."/>
            <person name="Probst A.J."/>
            <person name="Thomas B.C."/>
            <person name="Singh A."/>
            <person name="Wilkins M.J."/>
            <person name="Karaoz U."/>
            <person name="Brodie E.L."/>
            <person name="Williams K.H."/>
            <person name="Hubbard S.S."/>
            <person name="Banfield J.F."/>
        </authorList>
    </citation>
    <scope>NUCLEOTIDE SEQUENCE [LARGE SCALE GENOMIC DNA]</scope>
</reference>
<dbReference type="EMBL" id="MFHD01000002">
    <property type="protein sequence ID" value="OGF63447.1"/>
    <property type="molecule type" value="Genomic_DNA"/>
</dbReference>
<dbReference type="SUPFAM" id="SSF56281">
    <property type="entry name" value="Metallo-hydrolase/oxidoreductase"/>
    <property type="match status" value="1"/>
</dbReference>
<dbReference type="Gene3D" id="3.60.15.10">
    <property type="entry name" value="Ribonuclease Z/Hydroxyacylglutathione hydrolase-like"/>
    <property type="match status" value="1"/>
</dbReference>
<keyword evidence="2" id="KW-0479">Metal-binding</keyword>
<comment type="caution">
    <text evidence="6">The sequence shown here is derived from an EMBL/GenBank/DDBJ whole genome shotgun (WGS) entry which is preliminary data.</text>
</comment>
<evidence type="ECO:0000313" key="7">
    <source>
        <dbReference type="Proteomes" id="UP000179251"/>
    </source>
</evidence>
<accession>A0A1F5VJ06</accession>
<dbReference type="InterPro" id="IPR036866">
    <property type="entry name" value="RibonucZ/Hydroxyglut_hydro"/>
</dbReference>
<evidence type="ECO:0000256" key="3">
    <source>
        <dbReference type="ARBA" id="ARBA00022801"/>
    </source>
</evidence>
<dbReference type="STRING" id="1798325.A2834_01190"/>
<organism evidence="6 7">
    <name type="scientific">Candidatus Giovannonibacteria bacterium RIFCSPHIGHO2_01_FULL_45_23</name>
    <dbReference type="NCBI Taxonomy" id="1798325"/>
    <lineage>
        <taxon>Bacteria</taxon>
        <taxon>Candidatus Giovannoniibacteriota</taxon>
    </lineage>
</organism>
<dbReference type="GO" id="GO:0016787">
    <property type="term" value="F:hydrolase activity"/>
    <property type="evidence" value="ECO:0007669"/>
    <property type="project" value="UniProtKB-KW"/>
</dbReference>
<dbReference type="GO" id="GO:0046872">
    <property type="term" value="F:metal ion binding"/>
    <property type="evidence" value="ECO:0007669"/>
    <property type="project" value="UniProtKB-KW"/>
</dbReference>
<gene>
    <name evidence="6" type="ORF">A2834_01190</name>
</gene>
<evidence type="ECO:0000259" key="5">
    <source>
        <dbReference type="SMART" id="SM00849"/>
    </source>
</evidence>
<feature type="domain" description="Metallo-beta-lactamase" evidence="5">
    <location>
        <begin position="48"/>
        <end position="280"/>
    </location>
</feature>
<proteinExistence type="inferred from homology"/>
<evidence type="ECO:0000256" key="4">
    <source>
        <dbReference type="ARBA" id="ARBA00022833"/>
    </source>
</evidence>
<sequence length="306" mass="35070">MKIQVGKFEIYPLLDGYFLLDGGMMFRQAKTVWQDLYRPDEQNRIKLAARCFLIKGKVLTLFDTGIGNPLDPMTPQIKGVPYADFYGIDQNGGNLLENLERDSFEKKDIRFVTQSHLHLDHAGWNTYTDMDSGKILPTFSKATYLAHEFEWKEAVNPHPLHKGSYRPETFLPLEKADPNFTLKYLWKVKGVNASGVRDNKFAIDGLLFLRTSGHTPGHWVVFIESEGKRALLAGDIIPTHKHIVPTNVMNYDLETKRVHREKVKLLNLAAREKWLILFDHDPDFVGGYVTKNQKGHFEFKPLEGGV</sequence>
<dbReference type="PANTHER" id="PTHR42978">
    <property type="entry name" value="QUORUM-QUENCHING LACTONASE YTNP-RELATED-RELATED"/>
    <property type="match status" value="1"/>
</dbReference>
<protein>
    <recommendedName>
        <fullName evidence="5">Metallo-beta-lactamase domain-containing protein</fullName>
    </recommendedName>
</protein>